<feature type="domain" description="PKD" evidence="1">
    <location>
        <begin position="252"/>
        <end position="306"/>
    </location>
</feature>
<proteinExistence type="predicted"/>
<evidence type="ECO:0000259" key="1">
    <source>
        <dbReference type="PROSITE" id="PS50093"/>
    </source>
</evidence>
<dbReference type="EMBL" id="CP110226">
    <property type="protein sequence ID" value="UZD21357.1"/>
    <property type="molecule type" value="Genomic_DNA"/>
</dbReference>
<gene>
    <name evidence="2" type="ORF">OM944_11845</name>
</gene>
<sequence length="399" mass="44772">MLKNRLLNIFSIYALLMGFLPSVCLFAQVIDPDTWEICEGDPVTVEPGFGQAGSDAQYTWYHDASGTSVISDGTFNGIEYQLGSNGELTILELKYESTANTYIQASTYNYYVELSGPNMPPSPLKHIKVRVFHVPRLQTTKPPTVCDPDGSVDLSLSIEEFDPEVYDYQLVSPSGNTVSIDDIYDQQENGSYSIRSSFKEFECWSAWKPLDVTIALSTLEPAFDYETNLGMGNVLQNGTAQVLQPVDFFDVTPWEVSSWHWDFGDGHEATIQNPTHSFGAKGIYSVVLTAEDAIGCLHTFERLVEVRDDYLVIFPNAFSPSGKKNKHFKPEFKGVVDMDFYVFNTWGELLFFTQNLDSEGWDGTWKGKLAPEGNYVYKGFFRTSSGVEIIQDGVFSLIR</sequence>
<dbReference type="InterPro" id="IPR000601">
    <property type="entry name" value="PKD_dom"/>
</dbReference>
<evidence type="ECO:0000313" key="3">
    <source>
        <dbReference type="Proteomes" id="UP001163156"/>
    </source>
</evidence>
<keyword evidence="3" id="KW-1185">Reference proteome</keyword>
<dbReference type="RefSeq" id="WP_264807830.1">
    <property type="nucleotide sequence ID" value="NZ_CP110226.1"/>
</dbReference>
<accession>A0ABY6MCE4</accession>
<reference evidence="2" key="1">
    <citation type="submission" date="2022-10" db="EMBL/GenBank/DDBJ databases">
        <title>Algoriphagus sp. a novel bacteria isolate from halophytes salicornia europaea.</title>
        <authorList>
            <person name="Peng Y."/>
            <person name="Jiang L."/>
            <person name="Lee J."/>
        </authorList>
    </citation>
    <scope>NUCLEOTIDE SEQUENCE</scope>
    <source>
        <strain evidence="2">TR-M5</strain>
    </source>
</reference>
<dbReference type="SMART" id="SM00089">
    <property type="entry name" value="PKD"/>
    <property type="match status" value="1"/>
</dbReference>
<dbReference type="Proteomes" id="UP001163156">
    <property type="component" value="Chromosome"/>
</dbReference>
<organism evidence="2 3">
    <name type="scientific">Algoriphagus halophytocola</name>
    <dbReference type="NCBI Taxonomy" id="2991499"/>
    <lineage>
        <taxon>Bacteria</taxon>
        <taxon>Pseudomonadati</taxon>
        <taxon>Bacteroidota</taxon>
        <taxon>Cytophagia</taxon>
        <taxon>Cytophagales</taxon>
        <taxon>Cyclobacteriaceae</taxon>
        <taxon>Algoriphagus</taxon>
    </lineage>
</organism>
<dbReference type="InterPro" id="IPR022409">
    <property type="entry name" value="PKD/Chitinase_dom"/>
</dbReference>
<dbReference type="SUPFAM" id="SSF49299">
    <property type="entry name" value="PKD domain"/>
    <property type="match status" value="1"/>
</dbReference>
<dbReference type="InterPro" id="IPR013783">
    <property type="entry name" value="Ig-like_fold"/>
</dbReference>
<dbReference type="PROSITE" id="PS50093">
    <property type="entry name" value="PKD"/>
    <property type="match status" value="1"/>
</dbReference>
<dbReference type="Pfam" id="PF13585">
    <property type="entry name" value="CHU_C"/>
    <property type="match status" value="1"/>
</dbReference>
<dbReference type="Pfam" id="PF18911">
    <property type="entry name" value="PKD_4"/>
    <property type="match status" value="1"/>
</dbReference>
<dbReference type="InterPro" id="IPR035986">
    <property type="entry name" value="PKD_dom_sf"/>
</dbReference>
<name>A0ABY6MCE4_9BACT</name>
<dbReference type="CDD" id="cd00146">
    <property type="entry name" value="PKD"/>
    <property type="match status" value="1"/>
</dbReference>
<dbReference type="Gene3D" id="2.60.40.10">
    <property type="entry name" value="Immunoglobulins"/>
    <property type="match status" value="1"/>
</dbReference>
<protein>
    <submittedName>
        <fullName evidence="2">PKD domain-containing protein</fullName>
    </submittedName>
</protein>
<evidence type="ECO:0000313" key="2">
    <source>
        <dbReference type="EMBL" id="UZD21357.1"/>
    </source>
</evidence>